<dbReference type="GO" id="GO:0061503">
    <property type="term" value="F:tRNA threonylcarbamoyladenosine dehydratase"/>
    <property type="evidence" value="ECO:0007669"/>
    <property type="project" value="TreeGrafter"/>
</dbReference>
<organism evidence="2 3">
    <name type="scientific">Malonomonas rubra DSM 5091</name>
    <dbReference type="NCBI Taxonomy" id="1122189"/>
    <lineage>
        <taxon>Bacteria</taxon>
        <taxon>Pseudomonadati</taxon>
        <taxon>Thermodesulfobacteriota</taxon>
        <taxon>Desulfuromonadia</taxon>
        <taxon>Desulfuromonadales</taxon>
        <taxon>Geopsychrobacteraceae</taxon>
        <taxon>Malonomonas</taxon>
    </lineage>
</organism>
<dbReference type="PANTHER" id="PTHR43267">
    <property type="entry name" value="TRNA THREONYLCARBAMOYLADENOSINE DEHYDRATASE"/>
    <property type="match status" value="1"/>
</dbReference>
<proteinExistence type="predicted"/>
<keyword evidence="2" id="KW-0808">Transferase</keyword>
<dbReference type="AlphaFoldDB" id="A0A1M6KFA4"/>
<keyword evidence="2" id="KW-0548">Nucleotidyltransferase</keyword>
<dbReference type="GO" id="GO:0061504">
    <property type="term" value="P:cyclic threonylcarbamoyladenosine biosynthetic process"/>
    <property type="evidence" value="ECO:0007669"/>
    <property type="project" value="TreeGrafter"/>
</dbReference>
<dbReference type="SUPFAM" id="SSF69572">
    <property type="entry name" value="Activating enzymes of the ubiquitin-like proteins"/>
    <property type="match status" value="1"/>
</dbReference>
<evidence type="ECO:0000313" key="3">
    <source>
        <dbReference type="Proteomes" id="UP000184171"/>
    </source>
</evidence>
<sequence length="291" mass="32244">MNYQDLIDDEFSRNIGLLSEEEQKKLLSSQVSAVGAGGVGGLHILTLARLGVGKFHIADPDTFEAANVSRQFGASKRSYGKNKAEVLAEMVRDINPQAEIRAYTEGVTDDNLDEFLDGSTALVDGIDFFQFEMRRKLFIRAREKGIYAITCAPLGFGSTLQVFSPQGMDFDTYFGIRENDPDEKKLAAFASGLAPYPYHLKYLDLSKVDMAAQKGPAVAPACTLAASLLTTEAVKIITGSQPIYPVPHYIQIDMYRRKLKKGFLLFGGKNPIQMLKTYLIYEKLKESMKGK</sequence>
<keyword evidence="3" id="KW-1185">Reference proteome</keyword>
<dbReference type="PANTHER" id="PTHR43267:SF1">
    <property type="entry name" value="TRNA THREONYLCARBAMOYLADENOSINE DEHYDRATASE"/>
    <property type="match status" value="1"/>
</dbReference>
<dbReference type="InterPro" id="IPR000594">
    <property type="entry name" value="ThiF_NAD_FAD-bd"/>
</dbReference>
<evidence type="ECO:0000313" key="2">
    <source>
        <dbReference type="EMBL" id="SHJ57580.1"/>
    </source>
</evidence>
<feature type="domain" description="THIF-type NAD/FAD binding fold" evidence="1">
    <location>
        <begin position="11"/>
        <end position="258"/>
    </location>
</feature>
<dbReference type="NCBIfam" id="NF006077">
    <property type="entry name" value="PRK08223.1"/>
    <property type="match status" value="1"/>
</dbReference>
<dbReference type="GO" id="GO:0008641">
    <property type="term" value="F:ubiquitin-like modifier activating enzyme activity"/>
    <property type="evidence" value="ECO:0007669"/>
    <property type="project" value="InterPro"/>
</dbReference>
<dbReference type="Pfam" id="PF00899">
    <property type="entry name" value="ThiF"/>
    <property type="match status" value="1"/>
</dbReference>
<accession>A0A1M6KFA4</accession>
<dbReference type="GO" id="GO:0016779">
    <property type="term" value="F:nucleotidyltransferase activity"/>
    <property type="evidence" value="ECO:0007669"/>
    <property type="project" value="UniProtKB-KW"/>
</dbReference>
<reference evidence="2 3" key="1">
    <citation type="submission" date="2016-11" db="EMBL/GenBank/DDBJ databases">
        <authorList>
            <person name="Jaros S."/>
            <person name="Januszkiewicz K."/>
            <person name="Wedrychowicz H."/>
        </authorList>
    </citation>
    <scope>NUCLEOTIDE SEQUENCE [LARGE SCALE GENOMIC DNA]</scope>
    <source>
        <strain evidence="2 3">DSM 5091</strain>
    </source>
</reference>
<dbReference type="RefSeq" id="WP_072909258.1">
    <property type="nucleotide sequence ID" value="NZ_FQZT01000010.1"/>
</dbReference>
<dbReference type="InterPro" id="IPR035985">
    <property type="entry name" value="Ubiquitin-activating_enz"/>
</dbReference>
<dbReference type="Proteomes" id="UP000184171">
    <property type="component" value="Unassembled WGS sequence"/>
</dbReference>
<evidence type="ECO:0000259" key="1">
    <source>
        <dbReference type="Pfam" id="PF00899"/>
    </source>
</evidence>
<dbReference type="OrthoDB" id="272552at2"/>
<name>A0A1M6KFA4_MALRU</name>
<protein>
    <submittedName>
        <fullName evidence="2">Molybdopterin or thiamine biosynthesis adenylyltransferase</fullName>
    </submittedName>
</protein>
<gene>
    <name evidence="2" type="ORF">SAMN02745165_02695</name>
</gene>
<dbReference type="EMBL" id="FQZT01000010">
    <property type="protein sequence ID" value="SHJ57580.1"/>
    <property type="molecule type" value="Genomic_DNA"/>
</dbReference>
<dbReference type="CDD" id="cd01483">
    <property type="entry name" value="E1_enzyme_family"/>
    <property type="match status" value="1"/>
</dbReference>
<dbReference type="Gene3D" id="3.40.50.720">
    <property type="entry name" value="NAD(P)-binding Rossmann-like Domain"/>
    <property type="match status" value="1"/>
</dbReference>
<dbReference type="STRING" id="1122189.SAMN02745165_02695"/>
<dbReference type="InterPro" id="IPR045886">
    <property type="entry name" value="ThiF/MoeB/HesA"/>
</dbReference>